<comment type="subunit">
    <text evidence="11">Self-associates. Interacts with NDL1 and dynein.</text>
</comment>
<evidence type="ECO:0000256" key="12">
    <source>
        <dbReference type="PROSITE-ProRule" id="PRU00221"/>
    </source>
</evidence>
<dbReference type="InterPro" id="IPR015943">
    <property type="entry name" value="WD40/YVTN_repeat-like_dom_sf"/>
</dbReference>
<dbReference type="SUPFAM" id="SSF109925">
    <property type="entry name" value="Lissencephaly-1 protein (Lis-1, PAF-AH alpha) N-terminal domain"/>
    <property type="match status" value="1"/>
</dbReference>
<dbReference type="EMBL" id="CABFWN010000001">
    <property type="protein sequence ID" value="VUG16377.1"/>
    <property type="molecule type" value="Genomic_DNA"/>
</dbReference>
<dbReference type="GO" id="GO:0051012">
    <property type="term" value="P:microtubule sliding"/>
    <property type="evidence" value="ECO:0007669"/>
    <property type="project" value="UniProtKB-UniRule"/>
</dbReference>
<evidence type="ECO:0000256" key="7">
    <source>
        <dbReference type="ARBA" id="ARBA00022776"/>
    </source>
</evidence>
<dbReference type="PROSITE" id="PS50082">
    <property type="entry name" value="WD_REPEATS_2"/>
    <property type="match status" value="4"/>
</dbReference>
<comment type="subcellular location">
    <subcellularLocation>
        <location evidence="11">Cytoplasm</location>
        <location evidence="11">Cytoskeleton</location>
    </subcellularLocation>
    <subcellularLocation>
        <location evidence="11">Cytoplasm</location>
        <location evidence="11">Cytoskeleton</location>
        <location evidence="11">Spindle pole</location>
    </subcellularLocation>
    <text evidence="11">Localizes to the plus ends of microtubules and the mitotic spindle poles.</text>
</comment>
<dbReference type="HAMAP" id="MF_03141">
    <property type="entry name" value="lis1"/>
    <property type="match status" value="1"/>
</dbReference>
<dbReference type="PANTHER" id="PTHR19848">
    <property type="entry name" value="WD40 REPEAT PROTEIN"/>
    <property type="match status" value="1"/>
</dbReference>
<dbReference type="InterPro" id="IPR017252">
    <property type="entry name" value="Dynein_regulator_LIS1"/>
</dbReference>
<keyword evidence="2 11" id="KW-0963">Cytoplasm</keyword>
<protein>
    <recommendedName>
        <fullName evidence="11">Nuclear distribution protein PAC1</fullName>
    </recommendedName>
    <alternativeName>
        <fullName evidence="11">Lissencephaly-1 homolog</fullName>
        <shortName evidence="11">LIS-1</shortName>
    </alternativeName>
    <alternativeName>
        <fullName evidence="11">nudF homolog</fullName>
    </alternativeName>
</protein>
<evidence type="ECO:0000313" key="14">
    <source>
        <dbReference type="Proteomes" id="UP000478008"/>
    </source>
</evidence>
<keyword evidence="4 11" id="KW-0132">Cell division</keyword>
<evidence type="ECO:0000256" key="2">
    <source>
        <dbReference type="ARBA" id="ARBA00022490"/>
    </source>
</evidence>
<comment type="function">
    <text evidence="11">Positively regulates the activity of the minus-end directed microtubule motor protein dynein. Plays a central role in positioning the mitotic spindle at the bud neck during cell division. Targets cytoplasmic dynein to microtubule plus ends, thereby promoting dynein-mediated microtubule sliding along the bud cortex and consequently the movement of the mitotic spindle to the bud neck.</text>
</comment>
<dbReference type="InterPro" id="IPR001680">
    <property type="entry name" value="WD40_rpt"/>
</dbReference>
<dbReference type="GO" id="GO:0070840">
    <property type="term" value="F:dynein complex binding"/>
    <property type="evidence" value="ECO:0007669"/>
    <property type="project" value="UniProtKB-UniRule"/>
</dbReference>
<dbReference type="PRINTS" id="PR00320">
    <property type="entry name" value="GPROTEINBRPT"/>
</dbReference>
<dbReference type="GO" id="GO:0005874">
    <property type="term" value="C:microtubule"/>
    <property type="evidence" value="ECO:0007669"/>
    <property type="project" value="UniProtKB-KW"/>
</dbReference>
<dbReference type="Gene3D" id="2.130.10.10">
    <property type="entry name" value="YVTN repeat-like/Quinoprotein amine dehydrogenase"/>
    <property type="match status" value="3"/>
</dbReference>
<dbReference type="Proteomes" id="UP000478008">
    <property type="component" value="Unassembled WGS sequence"/>
</dbReference>
<keyword evidence="6" id="KW-0677">Repeat</keyword>
<dbReference type="AlphaFoldDB" id="A0A7D9CV65"/>
<keyword evidence="5 11" id="KW-0493">Microtubule</keyword>
<reference evidence="13 14" key="1">
    <citation type="submission" date="2019-07" db="EMBL/GenBank/DDBJ databases">
        <authorList>
            <person name="Friedrich A."/>
            <person name="Schacherer J."/>
        </authorList>
    </citation>
    <scope>NUCLEOTIDE SEQUENCE [LARGE SCALE GENOMIC DNA]</scope>
</reference>
<organism evidence="13 14">
    <name type="scientific">Dekkera bruxellensis</name>
    <name type="common">Brettanomyces custersii</name>
    <dbReference type="NCBI Taxonomy" id="5007"/>
    <lineage>
        <taxon>Eukaryota</taxon>
        <taxon>Fungi</taxon>
        <taxon>Dikarya</taxon>
        <taxon>Ascomycota</taxon>
        <taxon>Saccharomycotina</taxon>
        <taxon>Pichiomycetes</taxon>
        <taxon>Pichiales</taxon>
        <taxon>Pichiaceae</taxon>
        <taxon>Brettanomyces</taxon>
    </lineage>
</organism>
<accession>A0A7D9CV65</accession>
<dbReference type="GO" id="GO:0051301">
    <property type="term" value="P:cell division"/>
    <property type="evidence" value="ECO:0007669"/>
    <property type="project" value="UniProtKB-KW"/>
</dbReference>
<proteinExistence type="inferred from homology"/>
<feature type="repeat" description="WD" evidence="12">
    <location>
        <begin position="423"/>
        <end position="456"/>
    </location>
</feature>
<evidence type="ECO:0000256" key="10">
    <source>
        <dbReference type="ARBA" id="ARBA00023306"/>
    </source>
</evidence>
<dbReference type="PROSITE" id="PS00678">
    <property type="entry name" value="WD_REPEATS_1"/>
    <property type="match status" value="3"/>
</dbReference>
<keyword evidence="7 11" id="KW-0498">Mitosis</keyword>
<dbReference type="SMART" id="SM00320">
    <property type="entry name" value="WD40"/>
    <property type="match status" value="7"/>
</dbReference>
<dbReference type="GO" id="GO:0000922">
    <property type="term" value="C:spindle pole"/>
    <property type="evidence" value="ECO:0007669"/>
    <property type="project" value="UniProtKB-SubCell"/>
</dbReference>
<keyword evidence="14" id="KW-1185">Reference proteome</keyword>
<dbReference type="PANTHER" id="PTHR19848:SF8">
    <property type="entry name" value="F-BOX AND WD REPEAT DOMAIN CONTAINING 7"/>
    <property type="match status" value="1"/>
</dbReference>
<evidence type="ECO:0000256" key="11">
    <source>
        <dbReference type="HAMAP-Rule" id="MF_03141"/>
    </source>
</evidence>
<comment type="similarity">
    <text evidence="11">Belongs to the WD repeat LIS1/nudF family.</text>
</comment>
<dbReference type="InterPro" id="IPR036322">
    <property type="entry name" value="WD40_repeat_dom_sf"/>
</dbReference>
<evidence type="ECO:0000256" key="3">
    <source>
        <dbReference type="ARBA" id="ARBA00022574"/>
    </source>
</evidence>
<evidence type="ECO:0000256" key="5">
    <source>
        <dbReference type="ARBA" id="ARBA00022701"/>
    </source>
</evidence>
<keyword evidence="9 11" id="KW-0206">Cytoskeleton</keyword>
<evidence type="ECO:0000313" key="13">
    <source>
        <dbReference type="EMBL" id="VUG16377.1"/>
    </source>
</evidence>
<sequence>MDMDDKREIHSPYLSDRQITELHKSILQYLISKVFSSSSEGSQTDDEVAAINDEKSQNEFLEILIRRLTGFNGLEEFQKNAASTIPENFLEKKWSAVLNLQKRVFELEKELESQKKIVNEYDTFLEESESEMAGGLKRMKISKYNWMPRAVRTTLRYHHDSVTSIAIHPFNPILATAGQDGSIAIWNLLDLSEPEKVIRNAHSRAINCLCFQPMSRSKNAKATAKKPILLASASSDLLIKLWNLRSETFNVPVSTLSSHDHLVSGIHFSRTDTSQLVSCSRDKTIKVWDVSSGWCTKTIRGHSDWVRNVDLCSSVEDGDFILSCSNDQSIRLTHLDSGNGVGLCIGHTQVVEDAIFIPDGRELDLADDSSDIDNDAYRRLGYKYCASCGRDNMIKIWRLPLPDMSSGTPRPAANPQGKLLFEIEGHTTWVRRLVTHPNGKYLVSCSDDKTIKFWDLHKIAVACKENIPAVSPSAVLKDHDSFVNVIAFADPVLPQKYYEYLHGNDDKDRLKAKRLLEQGMRCYLVSGSSDSTAKVWV</sequence>
<evidence type="ECO:0000256" key="4">
    <source>
        <dbReference type="ARBA" id="ARBA00022618"/>
    </source>
</evidence>
<dbReference type="SUPFAM" id="SSF50978">
    <property type="entry name" value="WD40 repeat-like"/>
    <property type="match status" value="1"/>
</dbReference>
<dbReference type="InterPro" id="IPR020472">
    <property type="entry name" value="WD40_PAC1"/>
</dbReference>
<dbReference type="Gene3D" id="1.20.960.30">
    <property type="match status" value="1"/>
</dbReference>
<evidence type="ECO:0000256" key="8">
    <source>
        <dbReference type="ARBA" id="ARBA00023054"/>
    </source>
</evidence>
<evidence type="ECO:0000256" key="1">
    <source>
        <dbReference type="ARBA" id="ARBA00022448"/>
    </source>
</evidence>
<keyword evidence="8 11" id="KW-0175">Coiled coil</keyword>
<gene>
    <name evidence="11 13" type="primary">PAC1</name>
    <name evidence="11" type="synonym">LIS1</name>
    <name evidence="13" type="ORF">DEBR0S1_15236G</name>
</gene>
<dbReference type="GO" id="GO:0000132">
    <property type="term" value="P:establishment of mitotic spindle orientation"/>
    <property type="evidence" value="ECO:0007669"/>
    <property type="project" value="UniProtKB-UniRule"/>
</dbReference>
<dbReference type="GO" id="GO:0005737">
    <property type="term" value="C:cytoplasm"/>
    <property type="evidence" value="ECO:0007669"/>
    <property type="project" value="UniProtKB-UniRule"/>
</dbReference>
<keyword evidence="1 11" id="KW-0813">Transport</keyword>
<dbReference type="InterPro" id="IPR037190">
    <property type="entry name" value="LIS1_N"/>
</dbReference>
<name>A0A7D9CV65_DEKBR</name>
<evidence type="ECO:0000256" key="9">
    <source>
        <dbReference type="ARBA" id="ARBA00023212"/>
    </source>
</evidence>
<dbReference type="CDD" id="cd00200">
    <property type="entry name" value="WD40"/>
    <property type="match status" value="1"/>
</dbReference>
<dbReference type="Pfam" id="PF00400">
    <property type="entry name" value="WD40"/>
    <property type="match status" value="5"/>
</dbReference>
<keyword evidence="10 11" id="KW-0131">Cell cycle</keyword>
<feature type="repeat" description="WD" evidence="12">
    <location>
        <begin position="523"/>
        <end position="537"/>
    </location>
</feature>
<dbReference type="PROSITE" id="PS50294">
    <property type="entry name" value="WD_REPEATS_REGION"/>
    <property type="match status" value="3"/>
</dbReference>
<keyword evidence="3 12" id="KW-0853">WD repeat</keyword>
<feature type="repeat" description="WD" evidence="12">
    <location>
        <begin position="155"/>
        <end position="188"/>
    </location>
</feature>
<dbReference type="InterPro" id="IPR019775">
    <property type="entry name" value="WD40_repeat_CS"/>
</dbReference>
<dbReference type="GO" id="GO:0005875">
    <property type="term" value="C:microtubule associated complex"/>
    <property type="evidence" value="ECO:0007669"/>
    <property type="project" value="UniProtKB-UniRule"/>
</dbReference>
<evidence type="ECO:0000256" key="6">
    <source>
        <dbReference type="ARBA" id="ARBA00022737"/>
    </source>
</evidence>
<feature type="repeat" description="WD" evidence="12">
    <location>
        <begin position="256"/>
        <end position="298"/>
    </location>
</feature>